<dbReference type="AlphaFoldDB" id="A0A2N9HU03"/>
<dbReference type="PANTHER" id="PTHR36617">
    <property type="entry name" value="PROTEIN, PUTATIVE-RELATED"/>
    <property type="match status" value="1"/>
</dbReference>
<dbReference type="PANTHER" id="PTHR36617:SF15">
    <property type="entry name" value="REVERSE TRANSCRIPTASE ZINC-BINDING DOMAIN-CONTAINING PROTEIN"/>
    <property type="match status" value="1"/>
</dbReference>
<sequence length="282" mass="32883">MSSIVSRKEKRQPTHPSVGILVVINFTGNKGCATVEGGVLDRFVVLMGVVSRKGLWRIGIFFRGILGLRWVRVGNRVRFWRFWHDKWCGDGSLKDEFPLLFKCSRDREAFIDSLYSRVNGVETREWHLQFVRNFNDWEMDMVAAFFNRIHAKSPVHESEDVLKWSLKKNRTFDISSFYHAIRGSVSRGFPWKGIWGVKVPRRVAFFVWMAAWGNILTCDNLHRRDIVMVGWCCLCRCNDETVAHLLLHCPVAREVWSYVYRLFGVDWVISGSVLDHVAGWRN</sequence>
<protein>
    <recommendedName>
        <fullName evidence="1">Reverse transcriptase zinc-binding domain-containing protein</fullName>
    </recommendedName>
</protein>
<gene>
    <name evidence="2" type="ORF">FSB_LOCUS43023</name>
</gene>
<reference evidence="2" key="1">
    <citation type="submission" date="2018-02" db="EMBL/GenBank/DDBJ databases">
        <authorList>
            <person name="Cohen D.B."/>
            <person name="Kent A.D."/>
        </authorList>
    </citation>
    <scope>NUCLEOTIDE SEQUENCE</scope>
</reference>
<evidence type="ECO:0000313" key="2">
    <source>
        <dbReference type="EMBL" id="SPD15141.1"/>
    </source>
</evidence>
<proteinExistence type="predicted"/>
<dbReference type="Pfam" id="PF13966">
    <property type="entry name" value="zf-RVT"/>
    <property type="match status" value="1"/>
</dbReference>
<organism evidence="2">
    <name type="scientific">Fagus sylvatica</name>
    <name type="common">Beechnut</name>
    <dbReference type="NCBI Taxonomy" id="28930"/>
    <lineage>
        <taxon>Eukaryota</taxon>
        <taxon>Viridiplantae</taxon>
        <taxon>Streptophyta</taxon>
        <taxon>Embryophyta</taxon>
        <taxon>Tracheophyta</taxon>
        <taxon>Spermatophyta</taxon>
        <taxon>Magnoliopsida</taxon>
        <taxon>eudicotyledons</taxon>
        <taxon>Gunneridae</taxon>
        <taxon>Pentapetalae</taxon>
        <taxon>rosids</taxon>
        <taxon>fabids</taxon>
        <taxon>Fagales</taxon>
        <taxon>Fagaceae</taxon>
        <taxon>Fagus</taxon>
    </lineage>
</organism>
<dbReference type="EMBL" id="OIVN01004046">
    <property type="protein sequence ID" value="SPD15141.1"/>
    <property type="molecule type" value="Genomic_DNA"/>
</dbReference>
<evidence type="ECO:0000259" key="1">
    <source>
        <dbReference type="Pfam" id="PF13966"/>
    </source>
</evidence>
<dbReference type="InterPro" id="IPR026960">
    <property type="entry name" value="RVT-Znf"/>
</dbReference>
<name>A0A2N9HU03_FAGSY</name>
<accession>A0A2N9HU03</accession>
<feature type="domain" description="Reverse transcriptase zinc-binding" evidence="1">
    <location>
        <begin position="172"/>
        <end position="256"/>
    </location>
</feature>